<dbReference type="GO" id="GO:0003954">
    <property type="term" value="F:NADH dehydrogenase activity"/>
    <property type="evidence" value="ECO:0007669"/>
    <property type="project" value="TreeGrafter"/>
</dbReference>
<feature type="transmembrane region" description="Helical" evidence="18">
    <location>
        <begin position="300"/>
        <end position="317"/>
    </location>
</feature>
<dbReference type="Pfam" id="PF00361">
    <property type="entry name" value="Proton_antipo_M"/>
    <property type="match status" value="1"/>
</dbReference>
<evidence type="ECO:0000256" key="6">
    <source>
        <dbReference type="ARBA" id="ARBA00022660"/>
    </source>
</evidence>
<accession>A0A6G6D865</accession>
<evidence type="ECO:0000256" key="11">
    <source>
        <dbReference type="ARBA" id="ARBA00022989"/>
    </source>
</evidence>
<feature type="transmembrane region" description="Helical" evidence="18">
    <location>
        <begin position="6"/>
        <end position="32"/>
    </location>
</feature>
<feature type="transmembrane region" description="Helical" evidence="18">
    <location>
        <begin position="82"/>
        <end position="101"/>
    </location>
</feature>
<evidence type="ECO:0000259" key="20">
    <source>
        <dbReference type="Pfam" id="PF06455"/>
    </source>
</evidence>
<dbReference type="EC" id="7.1.1.2" evidence="3"/>
<dbReference type="GO" id="GO:0015990">
    <property type="term" value="P:electron transport coupled proton transport"/>
    <property type="evidence" value="ECO:0007669"/>
    <property type="project" value="TreeGrafter"/>
</dbReference>
<dbReference type="InterPro" id="IPR010934">
    <property type="entry name" value="NADH_DH_su5_C"/>
</dbReference>
<evidence type="ECO:0000256" key="3">
    <source>
        <dbReference type="ARBA" id="ARBA00012944"/>
    </source>
</evidence>
<evidence type="ECO:0000256" key="4">
    <source>
        <dbReference type="ARBA" id="ARBA00021096"/>
    </source>
</evidence>
<name>A0A6G6D865_9NEOP</name>
<keyword evidence="10" id="KW-0249">Electron transport</keyword>
<keyword evidence="14 21" id="KW-0496">Mitochondrion</keyword>
<evidence type="ECO:0000256" key="17">
    <source>
        <dbReference type="ARBA" id="ARBA00049551"/>
    </source>
</evidence>
<keyword evidence="11 18" id="KW-1133">Transmembrane helix</keyword>
<feature type="transmembrane region" description="Helical" evidence="18">
    <location>
        <begin position="175"/>
        <end position="193"/>
    </location>
</feature>
<dbReference type="RefSeq" id="YP_009743960.1">
    <property type="nucleotide sequence ID" value="NC_046726.1"/>
</dbReference>
<evidence type="ECO:0000256" key="1">
    <source>
        <dbReference type="ARBA" id="ARBA00003257"/>
    </source>
</evidence>
<dbReference type="CTD" id="4540"/>
<evidence type="ECO:0000313" key="21">
    <source>
        <dbReference type="EMBL" id="QIE12723.1"/>
    </source>
</evidence>
<reference evidence="21" key="1">
    <citation type="journal article" date="2019" name="Insect Syst Divers">
        <title>Phylogeny of the Hawkmoth Tribe Ambulycini (Lepidoptera: Sphingidae): Mitogenomes from Museum Specimens Resolve Major Relationships.</title>
        <authorList>
            <person name="Timmermans M.J.T.N."/>
            <person name="Daghmoumi S.M."/>
            <person name="Glass D."/>
            <person name="Hamilton C.A."/>
            <person name="Kawahara A.Y."/>
            <person name="Kitching I.J."/>
        </authorList>
    </citation>
    <scope>NUCLEOTIDE SEQUENCE</scope>
</reference>
<keyword evidence="15 18" id="KW-0472">Membrane</keyword>
<feature type="transmembrane region" description="Helical" evidence="18">
    <location>
        <begin position="213"/>
        <end position="231"/>
    </location>
</feature>
<evidence type="ECO:0000256" key="12">
    <source>
        <dbReference type="ARBA" id="ARBA00023027"/>
    </source>
</evidence>
<proteinExistence type="predicted"/>
<evidence type="ECO:0000256" key="7">
    <source>
        <dbReference type="ARBA" id="ARBA00022692"/>
    </source>
</evidence>
<dbReference type="GeneID" id="54106389"/>
<dbReference type="GO" id="GO:0005743">
    <property type="term" value="C:mitochondrial inner membrane"/>
    <property type="evidence" value="ECO:0007669"/>
    <property type="project" value="UniProtKB-SubCell"/>
</dbReference>
<dbReference type="AlphaFoldDB" id="A0A6G6D865"/>
<feature type="transmembrane region" description="Helical" evidence="18">
    <location>
        <begin position="553"/>
        <end position="573"/>
    </location>
</feature>
<keyword evidence="13" id="KW-0830">Ubiquinone</keyword>
<evidence type="ECO:0000256" key="8">
    <source>
        <dbReference type="ARBA" id="ARBA00022792"/>
    </source>
</evidence>
<feature type="transmembrane region" description="Helical" evidence="18">
    <location>
        <begin position="423"/>
        <end position="444"/>
    </location>
</feature>
<feature type="transmembrane region" description="Helical" evidence="18">
    <location>
        <begin position="329"/>
        <end position="354"/>
    </location>
</feature>
<feature type="domain" description="NADH:quinone oxidoreductase/Mrp antiporter transmembrane" evidence="19">
    <location>
        <begin position="102"/>
        <end position="378"/>
    </location>
</feature>
<evidence type="ECO:0000256" key="2">
    <source>
        <dbReference type="ARBA" id="ARBA00004448"/>
    </source>
</evidence>
<evidence type="ECO:0000256" key="13">
    <source>
        <dbReference type="ARBA" id="ARBA00023075"/>
    </source>
</evidence>
<dbReference type="EMBL" id="MK804163">
    <property type="protein sequence ID" value="QIE12723.1"/>
    <property type="molecule type" value="Genomic_DNA"/>
</dbReference>
<keyword evidence="5" id="KW-0813">Transport</keyword>
<evidence type="ECO:0000256" key="14">
    <source>
        <dbReference type="ARBA" id="ARBA00023128"/>
    </source>
</evidence>
<dbReference type="GO" id="GO:0042773">
    <property type="term" value="P:ATP synthesis coupled electron transport"/>
    <property type="evidence" value="ECO:0007669"/>
    <property type="project" value="InterPro"/>
</dbReference>
<gene>
    <name evidence="21" type="primary">ND5</name>
</gene>
<dbReference type="PRINTS" id="PR01434">
    <property type="entry name" value="NADHDHGNASE5"/>
</dbReference>
<evidence type="ECO:0000256" key="5">
    <source>
        <dbReference type="ARBA" id="ARBA00022448"/>
    </source>
</evidence>
<dbReference type="Pfam" id="PF06455">
    <property type="entry name" value="NADH5_C"/>
    <property type="match status" value="1"/>
</dbReference>
<dbReference type="GO" id="GO:0008137">
    <property type="term" value="F:NADH dehydrogenase (ubiquinone) activity"/>
    <property type="evidence" value="ECO:0007669"/>
    <property type="project" value="UniProtKB-EC"/>
</dbReference>
<keyword evidence="7 18" id="KW-0812">Transmembrane</keyword>
<protein>
    <recommendedName>
        <fullName evidence="4">NADH-ubiquinone oxidoreductase chain 5</fullName>
        <ecNumber evidence="3">7.1.1.2</ecNumber>
    </recommendedName>
    <alternativeName>
        <fullName evidence="16">NADH dehydrogenase subunit 5</fullName>
    </alternativeName>
</protein>
<evidence type="ECO:0000256" key="10">
    <source>
        <dbReference type="ARBA" id="ARBA00022982"/>
    </source>
</evidence>
<evidence type="ECO:0000256" key="15">
    <source>
        <dbReference type="ARBA" id="ARBA00023136"/>
    </source>
</evidence>
<feature type="transmembrane region" description="Helical" evidence="18">
    <location>
        <begin position="487"/>
        <end position="509"/>
    </location>
</feature>
<organism evidence="21">
    <name type="scientific">Protambulyx strigilis</name>
    <dbReference type="NCBI Taxonomy" id="325913"/>
    <lineage>
        <taxon>Eukaryota</taxon>
        <taxon>Metazoa</taxon>
        <taxon>Ecdysozoa</taxon>
        <taxon>Arthropoda</taxon>
        <taxon>Hexapoda</taxon>
        <taxon>Insecta</taxon>
        <taxon>Pterygota</taxon>
        <taxon>Neoptera</taxon>
        <taxon>Endopterygota</taxon>
        <taxon>Lepidoptera</taxon>
        <taxon>Glossata</taxon>
        <taxon>Ditrysia</taxon>
        <taxon>Bombycoidea</taxon>
        <taxon>Sphingidae</taxon>
        <taxon>Smerinthinae</taxon>
        <taxon>Ambulycini</taxon>
        <taxon>Protambulyx</taxon>
    </lineage>
</organism>
<keyword evidence="12" id="KW-0520">NAD</keyword>
<comment type="catalytic activity">
    <reaction evidence="17">
        <text>a ubiquinone + NADH + 5 H(+)(in) = a ubiquinol + NAD(+) + 4 H(+)(out)</text>
        <dbReference type="Rhea" id="RHEA:29091"/>
        <dbReference type="Rhea" id="RHEA-COMP:9565"/>
        <dbReference type="Rhea" id="RHEA-COMP:9566"/>
        <dbReference type="ChEBI" id="CHEBI:15378"/>
        <dbReference type="ChEBI" id="CHEBI:16389"/>
        <dbReference type="ChEBI" id="CHEBI:17976"/>
        <dbReference type="ChEBI" id="CHEBI:57540"/>
        <dbReference type="ChEBI" id="CHEBI:57945"/>
        <dbReference type="EC" id="7.1.1.2"/>
    </reaction>
</comment>
<dbReference type="PANTHER" id="PTHR42829">
    <property type="entry name" value="NADH-UBIQUINONE OXIDOREDUCTASE CHAIN 5"/>
    <property type="match status" value="1"/>
</dbReference>
<sequence>MCFYIYIYLFFFSLMSFIFMIYFVMNNLVIFFEWELISFNSVSFVMSILLDWMSLLFMMFVLMISSVVIYYSKSYMSSDLNLSRFIILVILFVFSMILLIISPNIVSILLGWDGLGLVSYCLVIYYQNVKSYNAGMLTALSNRIGDVLILMVISWMLNYGSWNYIFYMDFMKNDFIMTFIGVMIILASMTKSAQIPFSSWLPAAMAAPTPVSALVHSSTLVTAGVYLLIRFNLLIMKVFFIKILLLMGMLTMFMAGVSANYEYDLKKIIALSTLSQLGLMMSILSMGFPDLAFFHLLTHAMFKALLFMCAGVIIHMMNNIQDIRYMGGISLYLPMTCLCLNISNMALCGIPFLAGFYSKDLILEMVSFSNLNMLVFFFYYISTGLTMYYTFRLLMYMLINDLNLLSIYNLYDEDYIMLKSMFVLLMMSLVSGSFLSWMIFYYPYMIYLPFNLKMMVIYVSILGGLLGFIVSNMNVYSVNKFIMSYNLSSFLCLMWFMPSLSTYGLNYYFLNFGQNLLKVVDLGWSELYTGQGIVYILKSSSFYNFFHYNNLKIYLFSFVIWMMMIMYLLFLNII</sequence>
<geneLocation type="mitochondrion" evidence="21"/>
<evidence type="ECO:0000259" key="19">
    <source>
        <dbReference type="Pfam" id="PF00361"/>
    </source>
</evidence>
<dbReference type="PANTHER" id="PTHR42829:SF2">
    <property type="entry name" value="NADH-UBIQUINONE OXIDOREDUCTASE CHAIN 5"/>
    <property type="match status" value="1"/>
</dbReference>
<evidence type="ECO:0000256" key="9">
    <source>
        <dbReference type="ARBA" id="ARBA00022967"/>
    </source>
</evidence>
<comment type="function">
    <text evidence="1">Core subunit of the mitochondrial membrane respiratory chain NADH dehydrogenase (Complex I) that is believed to belong to the minimal assembly required for catalysis. Complex I functions in the transfer of electrons from NADH to the respiratory chain. The immediate electron acceptor for the enzyme is believed to be ubiquinone.</text>
</comment>
<evidence type="ECO:0000256" key="16">
    <source>
        <dbReference type="ARBA" id="ARBA00031027"/>
    </source>
</evidence>
<evidence type="ECO:0000256" key="18">
    <source>
        <dbReference type="SAM" id="Phobius"/>
    </source>
</evidence>
<feature type="transmembrane region" description="Helical" evidence="18">
    <location>
        <begin position="147"/>
        <end position="168"/>
    </location>
</feature>
<comment type="subcellular location">
    <subcellularLocation>
        <location evidence="2">Mitochondrion inner membrane</location>
        <topology evidence="2">Multi-pass membrane protein</topology>
    </subcellularLocation>
</comment>
<keyword evidence="8" id="KW-0999">Mitochondrion inner membrane</keyword>
<dbReference type="InterPro" id="IPR001750">
    <property type="entry name" value="ND/Mrp_TM"/>
</dbReference>
<feature type="transmembrane region" description="Helical" evidence="18">
    <location>
        <begin position="44"/>
        <end position="70"/>
    </location>
</feature>
<feature type="transmembrane region" description="Helical" evidence="18">
    <location>
        <begin position="456"/>
        <end position="475"/>
    </location>
</feature>
<feature type="transmembrane region" description="Helical" evidence="18">
    <location>
        <begin position="238"/>
        <end position="256"/>
    </location>
</feature>
<feature type="domain" description="NADH dehydrogenase subunit 5 C-terminal" evidence="20">
    <location>
        <begin position="389"/>
        <end position="568"/>
    </location>
</feature>
<dbReference type="InterPro" id="IPR003945">
    <property type="entry name" value="NU5C-like"/>
</dbReference>
<keyword evidence="9" id="KW-1278">Translocase</keyword>
<reference evidence="21" key="2">
    <citation type="submission" date="2019-04" db="EMBL/GenBank/DDBJ databases">
        <authorList>
            <person name="Timmermans M.J.N.T."/>
            <person name="Daghmoumi S."/>
            <person name="Kitching I."/>
            <person name="Kawahara A."/>
            <person name="Glass D."/>
            <person name="Hammilton C."/>
        </authorList>
    </citation>
    <scope>NUCLEOTIDE SEQUENCE</scope>
</reference>
<keyword evidence="6" id="KW-0679">Respiratory chain</keyword>